<dbReference type="SUPFAM" id="SSF46785">
    <property type="entry name" value="Winged helix' DNA-binding domain"/>
    <property type="match status" value="1"/>
</dbReference>
<dbReference type="PRINTS" id="PR00778">
    <property type="entry name" value="HTHARSR"/>
</dbReference>
<gene>
    <name evidence="2" type="ORF">C6570_02915</name>
</gene>
<dbReference type="Proteomes" id="UP000239709">
    <property type="component" value="Chromosome"/>
</dbReference>
<reference evidence="2 3" key="1">
    <citation type="submission" date="2018-03" db="EMBL/GenBank/DDBJ databases">
        <title>Genome sequencing of Ottowia sp.</title>
        <authorList>
            <person name="Kim S.-J."/>
            <person name="Heo J."/>
            <person name="Kwon S.-W."/>
        </authorList>
    </citation>
    <scope>NUCLEOTIDE SEQUENCE [LARGE SCALE GENOMIC DNA]</scope>
    <source>
        <strain evidence="2 3">KADR8-3</strain>
    </source>
</reference>
<evidence type="ECO:0000313" key="2">
    <source>
        <dbReference type="EMBL" id="AVO33323.1"/>
    </source>
</evidence>
<evidence type="ECO:0000259" key="1">
    <source>
        <dbReference type="PROSITE" id="PS50987"/>
    </source>
</evidence>
<proteinExistence type="predicted"/>
<dbReference type="PANTHER" id="PTHR39168:SF1">
    <property type="entry name" value="TRANSCRIPTIONAL REGULATORY PROTEIN"/>
    <property type="match status" value="1"/>
</dbReference>
<dbReference type="RefSeq" id="WP_106701883.1">
    <property type="nucleotide sequence ID" value="NZ_CP027666.1"/>
</dbReference>
<accession>A0A2S0MC66</accession>
<dbReference type="OrthoDB" id="9797716at2"/>
<dbReference type="InterPro" id="IPR011991">
    <property type="entry name" value="ArsR-like_HTH"/>
</dbReference>
<evidence type="ECO:0000313" key="3">
    <source>
        <dbReference type="Proteomes" id="UP000239709"/>
    </source>
</evidence>
<dbReference type="GO" id="GO:0003677">
    <property type="term" value="F:DNA binding"/>
    <property type="evidence" value="ECO:0007669"/>
    <property type="project" value="TreeGrafter"/>
</dbReference>
<organism evidence="2 3">
    <name type="scientific">Ottowia oryzae</name>
    <dbReference type="NCBI Taxonomy" id="2109914"/>
    <lineage>
        <taxon>Bacteria</taxon>
        <taxon>Pseudomonadati</taxon>
        <taxon>Pseudomonadota</taxon>
        <taxon>Betaproteobacteria</taxon>
        <taxon>Burkholderiales</taxon>
        <taxon>Comamonadaceae</taxon>
        <taxon>Ottowia</taxon>
    </lineage>
</organism>
<dbReference type="Pfam" id="PF12840">
    <property type="entry name" value="HTH_20"/>
    <property type="match status" value="1"/>
</dbReference>
<dbReference type="PROSITE" id="PS50987">
    <property type="entry name" value="HTH_ARSR_2"/>
    <property type="match status" value="1"/>
</dbReference>
<dbReference type="InterPro" id="IPR036388">
    <property type="entry name" value="WH-like_DNA-bd_sf"/>
</dbReference>
<keyword evidence="3" id="KW-1185">Reference proteome</keyword>
<dbReference type="GO" id="GO:0003700">
    <property type="term" value="F:DNA-binding transcription factor activity"/>
    <property type="evidence" value="ECO:0007669"/>
    <property type="project" value="InterPro"/>
</dbReference>
<dbReference type="Gene3D" id="1.10.10.10">
    <property type="entry name" value="Winged helix-like DNA-binding domain superfamily/Winged helix DNA-binding domain"/>
    <property type="match status" value="1"/>
</dbReference>
<dbReference type="InterPro" id="IPR036390">
    <property type="entry name" value="WH_DNA-bd_sf"/>
</dbReference>
<dbReference type="CDD" id="cd00090">
    <property type="entry name" value="HTH_ARSR"/>
    <property type="match status" value="1"/>
</dbReference>
<name>A0A2S0MC66_9BURK</name>
<feature type="domain" description="HTH arsR-type" evidence="1">
    <location>
        <begin position="1"/>
        <end position="94"/>
    </location>
</feature>
<dbReference type="AlphaFoldDB" id="A0A2S0MC66"/>
<dbReference type="PANTHER" id="PTHR39168">
    <property type="entry name" value="TRANSCRIPTIONAL REGULATOR-RELATED"/>
    <property type="match status" value="1"/>
</dbReference>
<sequence length="241" mass="25778">MSDVPGFAPVAALLADPTRALMLTALLDGRARPAGDLAFAARIIPQTASFHLAQLLDGGLIALEKEGRHRYYRLASPEVAQAMEQLTTLPTRLPVRRPALSPQAQRLRFCRRCYDHLAGQVGVAVAQGLQQRGYLVAAPDKRFHVTDAGRAWLAGLGVSAAPAPARSRGYPARQCLDWTERQHHLGGPLGVDLLTALCAHGWLRRSADSRALQVTPPGAIALREALGVDVDALRNAGSVAV</sequence>
<dbReference type="InterPro" id="IPR052543">
    <property type="entry name" value="HTH_Metal-responsive_Reg"/>
</dbReference>
<protein>
    <submittedName>
        <fullName evidence="2">Transcriptional regulator</fullName>
    </submittedName>
</protein>
<dbReference type="InterPro" id="IPR001845">
    <property type="entry name" value="HTH_ArsR_DNA-bd_dom"/>
</dbReference>
<dbReference type="GO" id="GO:0097063">
    <property type="term" value="F:cadmium ion sensor activity"/>
    <property type="evidence" value="ECO:0007669"/>
    <property type="project" value="TreeGrafter"/>
</dbReference>
<dbReference type="GO" id="GO:0010288">
    <property type="term" value="P:response to lead ion"/>
    <property type="evidence" value="ECO:0007669"/>
    <property type="project" value="TreeGrafter"/>
</dbReference>
<dbReference type="KEGG" id="otk:C6570_02915"/>
<dbReference type="SMART" id="SM00418">
    <property type="entry name" value="HTH_ARSR"/>
    <property type="match status" value="1"/>
</dbReference>
<dbReference type="EMBL" id="CP027666">
    <property type="protein sequence ID" value="AVO33323.1"/>
    <property type="molecule type" value="Genomic_DNA"/>
</dbReference>
<dbReference type="GO" id="GO:0032791">
    <property type="term" value="F:lead ion binding"/>
    <property type="evidence" value="ECO:0007669"/>
    <property type="project" value="TreeGrafter"/>
</dbReference>
<dbReference type="GO" id="GO:0046686">
    <property type="term" value="P:response to cadmium ion"/>
    <property type="evidence" value="ECO:0007669"/>
    <property type="project" value="TreeGrafter"/>
</dbReference>